<dbReference type="EMBL" id="AP027141">
    <property type="protein sequence ID" value="BDV30441.1"/>
    <property type="molecule type" value="Genomic_DNA"/>
</dbReference>
<organism evidence="3 4">
    <name type="scientific">Microbacterium terricola</name>
    <dbReference type="NCBI Taxonomy" id="344163"/>
    <lineage>
        <taxon>Bacteria</taxon>
        <taxon>Bacillati</taxon>
        <taxon>Actinomycetota</taxon>
        <taxon>Actinomycetes</taxon>
        <taxon>Micrococcales</taxon>
        <taxon>Microbacteriaceae</taxon>
        <taxon>Microbacterium</taxon>
    </lineage>
</organism>
<accession>A0ABM8DY08</accession>
<keyword evidence="4" id="KW-1185">Reference proteome</keyword>
<evidence type="ECO:0000256" key="1">
    <source>
        <dbReference type="SAM" id="MobiDB-lite"/>
    </source>
</evidence>
<keyword evidence="2" id="KW-0812">Transmembrane</keyword>
<dbReference type="Proteomes" id="UP001317779">
    <property type="component" value="Chromosome"/>
</dbReference>
<sequence>MEETLATAVMWVFIALVIATPIFSVGAFIDVKRRRARGDERGLSSGALGGMDEVWNPSGYNARMLWDAQQIVPAPAPTPGDGPGVITGNRITLDQPGR</sequence>
<evidence type="ECO:0000313" key="3">
    <source>
        <dbReference type="EMBL" id="BDV30441.1"/>
    </source>
</evidence>
<keyword evidence="2" id="KW-0472">Membrane</keyword>
<feature type="region of interest" description="Disordered" evidence="1">
    <location>
        <begin position="73"/>
        <end position="98"/>
    </location>
</feature>
<reference evidence="3 4" key="1">
    <citation type="submission" date="2022-12" db="EMBL/GenBank/DDBJ databases">
        <title>Microbacterium terricola strain KV-448 chromosome, complete genome.</title>
        <authorList>
            <person name="Oshima T."/>
            <person name="Moriya T."/>
            <person name="Bessho Y."/>
        </authorList>
    </citation>
    <scope>NUCLEOTIDE SEQUENCE [LARGE SCALE GENOMIC DNA]</scope>
    <source>
        <strain evidence="3 4">KV-448</strain>
    </source>
</reference>
<dbReference type="RefSeq" id="WP_263795694.1">
    <property type="nucleotide sequence ID" value="NZ_AP027141.1"/>
</dbReference>
<keyword evidence="2" id="KW-1133">Transmembrane helix</keyword>
<feature type="transmembrane region" description="Helical" evidence="2">
    <location>
        <begin position="6"/>
        <end position="29"/>
    </location>
</feature>
<gene>
    <name evidence="3" type="ORF">Microterr_11010</name>
</gene>
<evidence type="ECO:0000256" key="2">
    <source>
        <dbReference type="SAM" id="Phobius"/>
    </source>
</evidence>
<proteinExistence type="predicted"/>
<name>A0ABM8DY08_9MICO</name>
<evidence type="ECO:0000313" key="4">
    <source>
        <dbReference type="Proteomes" id="UP001317779"/>
    </source>
</evidence>
<protein>
    <submittedName>
        <fullName evidence="3">Uncharacterized protein</fullName>
    </submittedName>
</protein>